<dbReference type="EMBL" id="BEZZ01058423">
    <property type="protein sequence ID" value="GCC41312.1"/>
    <property type="molecule type" value="Genomic_DNA"/>
</dbReference>
<organism evidence="2 3">
    <name type="scientific">Chiloscyllium punctatum</name>
    <name type="common">Brownbanded bambooshark</name>
    <name type="synonym">Hemiscyllium punctatum</name>
    <dbReference type="NCBI Taxonomy" id="137246"/>
    <lineage>
        <taxon>Eukaryota</taxon>
        <taxon>Metazoa</taxon>
        <taxon>Chordata</taxon>
        <taxon>Craniata</taxon>
        <taxon>Vertebrata</taxon>
        <taxon>Chondrichthyes</taxon>
        <taxon>Elasmobranchii</taxon>
        <taxon>Galeomorphii</taxon>
        <taxon>Galeoidea</taxon>
        <taxon>Orectolobiformes</taxon>
        <taxon>Hemiscylliidae</taxon>
        <taxon>Chiloscyllium</taxon>
    </lineage>
</organism>
<protein>
    <submittedName>
        <fullName evidence="2">Uncharacterized protein</fullName>
    </submittedName>
</protein>
<gene>
    <name evidence="2" type="ORF">chiPu_0025421</name>
</gene>
<reference evidence="2 3" key="1">
    <citation type="journal article" date="2018" name="Nat. Ecol. Evol.">
        <title>Shark genomes provide insights into elasmobranch evolution and the origin of vertebrates.</title>
        <authorList>
            <person name="Hara Y"/>
            <person name="Yamaguchi K"/>
            <person name="Onimaru K"/>
            <person name="Kadota M"/>
            <person name="Koyanagi M"/>
            <person name="Keeley SD"/>
            <person name="Tatsumi K"/>
            <person name="Tanaka K"/>
            <person name="Motone F"/>
            <person name="Kageyama Y"/>
            <person name="Nozu R"/>
            <person name="Adachi N"/>
            <person name="Nishimura O"/>
            <person name="Nakagawa R"/>
            <person name="Tanegashima C"/>
            <person name="Kiyatake I"/>
            <person name="Matsumoto R"/>
            <person name="Murakumo K"/>
            <person name="Nishida K"/>
            <person name="Terakita A"/>
            <person name="Kuratani S"/>
            <person name="Sato K"/>
            <person name="Hyodo S Kuraku.S."/>
        </authorList>
    </citation>
    <scope>NUCLEOTIDE SEQUENCE [LARGE SCALE GENOMIC DNA]</scope>
</reference>
<feature type="region of interest" description="Disordered" evidence="1">
    <location>
        <begin position="1"/>
        <end position="22"/>
    </location>
</feature>
<comment type="caution">
    <text evidence="2">The sequence shown here is derived from an EMBL/GenBank/DDBJ whole genome shotgun (WGS) entry which is preliminary data.</text>
</comment>
<dbReference type="AlphaFoldDB" id="A0A401TF93"/>
<proteinExistence type="predicted"/>
<accession>A0A401TF93</accession>
<name>A0A401TF93_CHIPU</name>
<sequence length="71" mass="7632">MRGTRGCSEGGTGREGNPTVWDSATEWSSRRVTVSAGVWVRCWGTELEPYAIESNSVHTHTSPGEIPGSPN</sequence>
<evidence type="ECO:0000313" key="3">
    <source>
        <dbReference type="Proteomes" id="UP000287033"/>
    </source>
</evidence>
<dbReference type="Proteomes" id="UP000287033">
    <property type="component" value="Unassembled WGS sequence"/>
</dbReference>
<evidence type="ECO:0000313" key="2">
    <source>
        <dbReference type="EMBL" id="GCC41312.1"/>
    </source>
</evidence>
<evidence type="ECO:0000256" key="1">
    <source>
        <dbReference type="SAM" id="MobiDB-lite"/>
    </source>
</evidence>
<keyword evidence="3" id="KW-1185">Reference proteome</keyword>